<dbReference type="GO" id="GO:0009003">
    <property type="term" value="F:signal peptidase activity"/>
    <property type="evidence" value="ECO:0007669"/>
    <property type="project" value="UniProtKB-EC"/>
</dbReference>
<comment type="catalytic activity">
    <reaction evidence="3">
        <text>Cleavage of hydrophobic, N-terminal signal or leader sequences from secreted and periplasmic proteins.</text>
        <dbReference type="EC" id="3.4.21.89"/>
    </reaction>
</comment>
<proteinExistence type="inferred from homology"/>
<keyword evidence="3" id="KW-0378">Hydrolase</keyword>
<dbReference type="Gene3D" id="2.10.109.10">
    <property type="entry name" value="Umud Fragment, subunit A"/>
    <property type="match status" value="1"/>
</dbReference>
<evidence type="ECO:0000256" key="1">
    <source>
        <dbReference type="ARBA" id="ARBA00004401"/>
    </source>
</evidence>
<name>A0A0N9IEB4_9PSEU</name>
<evidence type="ECO:0000259" key="4">
    <source>
        <dbReference type="Pfam" id="PF10502"/>
    </source>
</evidence>
<comment type="subcellular location">
    <subcellularLocation>
        <location evidence="1">Cell membrane</location>
        <topology evidence="1">Single-pass type II membrane protein</topology>
    </subcellularLocation>
    <subcellularLocation>
        <location evidence="3">Membrane</location>
        <topology evidence="3">Single-pass type II membrane protein</topology>
    </subcellularLocation>
</comment>
<dbReference type="PANTHER" id="PTHR43390">
    <property type="entry name" value="SIGNAL PEPTIDASE I"/>
    <property type="match status" value="1"/>
</dbReference>
<reference evidence="5 6" key="1">
    <citation type="submission" date="2015-07" db="EMBL/GenBank/DDBJ databases">
        <title>Genome sequencing of Kibdelosporangium phytohabitans.</title>
        <authorList>
            <person name="Qin S."/>
            <person name="Xing K."/>
        </authorList>
    </citation>
    <scope>NUCLEOTIDE SEQUENCE [LARGE SCALE GENOMIC DNA]</scope>
    <source>
        <strain evidence="5 6">KLBMP1111</strain>
    </source>
</reference>
<dbReference type="EMBL" id="CP012752">
    <property type="protein sequence ID" value="ALG13094.1"/>
    <property type="molecule type" value="Genomic_DNA"/>
</dbReference>
<keyword evidence="3" id="KW-0472">Membrane</keyword>
<dbReference type="KEGG" id="kphy:AOZ06_45120"/>
<dbReference type="GO" id="GO:0004252">
    <property type="term" value="F:serine-type endopeptidase activity"/>
    <property type="evidence" value="ECO:0007669"/>
    <property type="project" value="InterPro"/>
</dbReference>
<dbReference type="PRINTS" id="PR00727">
    <property type="entry name" value="LEADERPTASE"/>
</dbReference>
<comment type="similarity">
    <text evidence="2 3">Belongs to the peptidase S26 family.</text>
</comment>
<dbReference type="Proteomes" id="UP000063699">
    <property type="component" value="Chromosome"/>
</dbReference>
<evidence type="ECO:0000313" key="5">
    <source>
        <dbReference type="EMBL" id="ALG13094.1"/>
    </source>
</evidence>
<dbReference type="STRING" id="860235.AOZ06_45120"/>
<dbReference type="CDD" id="cd06530">
    <property type="entry name" value="S26_SPase_I"/>
    <property type="match status" value="1"/>
</dbReference>
<feature type="domain" description="Peptidase S26" evidence="4">
    <location>
        <begin position="4"/>
        <end position="160"/>
    </location>
</feature>
<dbReference type="PANTHER" id="PTHR43390:SF1">
    <property type="entry name" value="CHLOROPLAST PROCESSING PEPTIDASE"/>
    <property type="match status" value="1"/>
</dbReference>
<dbReference type="GO" id="GO:0005886">
    <property type="term" value="C:plasma membrane"/>
    <property type="evidence" value="ECO:0007669"/>
    <property type="project" value="UniProtKB-SubCell"/>
</dbReference>
<feature type="transmembrane region" description="Helical" evidence="3">
    <location>
        <begin position="191"/>
        <end position="212"/>
    </location>
</feature>
<sequence>MAVMVTGVLIAATAFMVLGFGYRRLAEPSDAMLPTVGHGDKLTIREVSGGDVNRGDVVIFSAAAWGQPDVELVRRVVGVGGDAITCCELESFASVNGRQVTEEYVKVGGGSAARRPYTATVEPGHVWVLGDNRGTARDSRDEINGPAKGGIPVGDIKGVVVRAGDGRIEQTTAFSRVGLPGKTFEDGRATWMGLMILVGGLTFLASAGWLLVTIRRRTP</sequence>
<keyword evidence="3" id="KW-0812">Transmembrane</keyword>
<dbReference type="InterPro" id="IPR036286">
    <property type="entry name" value="LexA/Signal_pep-like_sf"/>
</dbReference>
<dbReference type="Pfam" id="PF10502">
    <property type="entry name" value="Peptidase_S26"/>
    <property type="match status" value="1"/>
</dbReference>
<keyword evidence="3" id="KW-0645">Protease</keyword>
<accession>A0A0N9IEB4</accession>
<protein>
    <recommendedName>
        <fullName evidence="3">Signal peptidase I</fullName>
        <ecNumber evidence="3">3.4.21.89</ecNumber>
    </recommendedName>
</protein>
<dbReference type="GO" id="GO:0006465">
    <property type="term" value="P:signal peptide processing"/>
    <property type="evidence" value="ECO:0007669"/>
    <property type="project" value="InterPro"/>
</dbReference>
<dbReference type="AlphaFoldDB" id="A0A0N9IEB4"/>
<evidence type="ECO:0000256" key="2">
    <source>
        <dbReference type="ARBA" id="ARBA00009370"/>
    </source>
</evidence>
<evidence type="ECO:0000313" key="6">
    <source>
        <dbReference type="Proteomes" id="UP000063699"/>
    </source>
</evidence>
<dbReference type="EC" id="3.4.21.89" evidence="3"/>
<keyword evidence="3" id="KW-1133">Transmembrane helix</keyword>
<organism evidence="5 6">
    <name type="scientific">Kibdelosporangium phytohabitans</name>
    <dbReference type="NCBI Taxonomy" id="860235"/>
    <lineage>
        <taxon>Bacteria</taxon>
        <taxon>Bacillati</taxon>
        <taxon>Actinomycetota</taxon>
        <taxon>Actinomycetes</taxon>
        <taxon>Pseudonocardiales</taxon>
        <taxon>Pseudonocardiaceae</taxon>
        <taxon>Kibdelosporangium</taxon>
    </lineage>
</organism>
<dbReference type="InterPro" id="IPR019533">
    <property type="entry name" value="Peptidase_S26"/>
</dbReference>
<evidence type="ECO:0000256" key="3">
    <source>
        <dbReference type="RuleBase" id="RU362042"/>
    </source>
</evidence>
<gene>
    <name evidence="5" type="ORF">AOZ06_45120</name>
</gene>
<dbReference type="SUPFAM" id="SSF51306">
    <property type="entry name" value="LexA/Signal peptidase"/>
    <property type="match status" value="1"/>
</dbReference>
<keyword evidence="6" id="KW-1185">Reference proteome</keyword>
<dbReference type="InterPro" id="IPR000223">
    <property type="entry name" value="Pept_S26A_signal_pept_1"/>
</dbReference>
<dbReference type="NCBIfam" id="TIGR02227">
    <property type="entry name" value="sigpep_I_bact"/>
    <property type="match status" value="1"/>
</dbReference>